<accession>A0ABS4R742</accession>
<name>A0ABS4R742_9HYPH</name>
<comment type="caution">
    <text evidence="1">The sequence shown here is derived from an EMBL/GenBank/DDBJ whole genome shotgun (WGS) entry which is preliminary data.</text>
</comment>
<keyword evidence="2" id="KW-1185">Reference proteome</keyword>
<evidence type="ECO:0000313" key="2">
    <source>
        <dbReference type="Proteomes" id="UP000730739"/>
    </source>
</evidence>
<dbReference type="RefSeq" id="WP_209605954.1">
    <property type="nucleotide sequence ID" value="NZ_JAGILA010000009.1"/>
</dbReference>
<sequence length="249" mass="26639">MSGAPVEEARAFAEAADAVTDAGTLLFDGLAVAERQRRRELHNANPAQRYEFNVDDAPYFATISEPPGTESFKRALAVVTAYADLVVALVEGKDVAASKSYLVQISNDLKQITGIPGVAVAVQTLDPLIDHALRAQSVAEARRLVLQGTLGVEELLLALKNAAPTIYSTMIYMDRKVPGSSESETAKLNADRTKVANFVVLLDRLRATFGMLKVGFEHQNGRAGLAELAAESARLRADVDAARKVFAGG</sequence>
<dbReference type="Proteomes" id="UP000730739">
    <property type="component" value="Unassembled WGS sequence"/>
</dbReference>
<reference evidence="1 2" key="1">
    <citation type="submission" date="2021-03" db="EMBL/GenBank/DDBJ databases">
        <title>Genomic Encyclopedia of Type Strains, Phase IV (KMG-IV): sequencing the most valuable type-strain genomes for metagenomic binning, comparative biology and taxonomic classification.</title>
        <authorList>
            <person name="Goeker M."/>
        </authorList>
    </citation>
    <scope>NUCLEOTIDE SEQUENCE [LARGE SCALE GENOMIC DNA]</scope>
    <source>
        <strain evidence="1 2">DSM 13372</strain>
    </source>
</reference>
<protein>
    <submittedName>
        <fullName evidence="1">Uncharacterized protein</fullName>
    </submittedName>
</protein>
<evidence type="ECO:0000313" key="1">
    <source>
        <dbReference type="EMBL" id="MBP2238698.1"/>
    </source>
</evidence>
<organism evidence="1 2">
    <name type="scientific">Sinorhizobium kostiense</name>
    <dbReference type="NCBI Taxonomy" id="76747"/>
    <lineage>
        <taxon>Bacteria</taxon>
        <taxon>Pseudomonadati</taxon>
        <taxon>Pseudomonadota</taxon>
        <taxon>Alphaproteobacteria</taxon>
        <taxon>Hyphomicrobiales</taxon>
        <taxon>Rhizobiaceae</taxon>
        <taxon>Sinorhizobium/Ensifer group</taxon>
        <taxon>Sinorhizobium</taxon>
    </lineage>
</organism>
<dbReference type="EMBL" id="JAGILA010000009">
    <property type="protein sequence ID" value="MBP2238698.1"/>
    <property type="molecule type" value="Genomic_DNA"/>
</dbReference>
<gene>
    <name evidence="1" type="ORF">J2Z31_005239</name>
</gene>
<proteinExistence type="predicted"/>